<feature type="domain" description="C2" evidence="2">
    <location>
        <begin position="129"/>
        <end position="167"/>
    </location>
</feature>
<feature type="non-terminal residue" evidence="4">
    <location>
        <position position="1"/>
    </location>
</feature>
<dbReference type="InterPro" id="IPR038983">
    <property type="entry name" value="C2CD5"/>
</dbReference>
<name>A0ABM0MH72_SACKO</name>
<feature type="compositionally biased region" description="Polar residues" evidence="1">
    <location>
        <begin position="71"/>
        <end position="99"/>
    </location>
</feature>
<evidence type="ECO:0000256" key="1">
    <source>
        <dbReference type="SAM" id="MobiDB-lite"/>
    </source>
</evidence>
<dbReference type="GeneID" id="102803198"/>
<dbReference type="PANTHER" id="PTHR37412:SF2">
    <property type="entry name" value="C2 DOMAIN-CONTAINING PROTEIN 5"/>
    <property type="match status" value="1"/>
</dbReference>
<protein>
    <submittedName>
        <fullName evidence="4">C2 domain-containing protein 5-like</fullName>
    </submittedName>
</protein>
<dbReference type="InterPro" id="IPR056431">
    <property type="entry name" value="C2CD5_YbjQ-rel_dom"/>
</dbReference>
<sequence length="256" mass="27636">YNQCFDLEGESGIVVRGVGTAVYLIKTSTLLSSPLSASPSRDPLRECLLPEEVDPLSPNSPTTVLPPKMSPTKSVPCVSSTRRASDSDLSATPTKATENSQGSSGSGSGGIPKSVFPSKPIVQQSSIDMFEYPFFSINHFPPGFLVHLGGMVTARSVKLLDRIHNPEQATLLLVGHRRAMCDILQYNMALLAGATTVQRDPVIRVCFRRRIESGGTPPPQLHRLDIAHPLHWGDGRCSLRASECNEPDTDSSGRIC</sequence>
<feature type="region of interest" description="Disordered" evidence="1">
    <location>
        <begin position="51"/>
        <end position="115"/>
    </location>
</feature>
<dbReference type="Pfam" id="PF23025">
    <property type="entry name" value="YbjQ_2"/>
    <property type="match status" value="1"/>
</dbReference>
<accession>A0ABM0MH72</accession>
<keyword evidence="3" id="KW-1185">Reference proteome</keyword>
<reference evidence="4" key="1">
    <citation type="submission" date="2025-08" db="UniProtKB">
        <authorList>
            <consortium name="RefSeq"/>
        </authorList>
    </citation>
    <scope>IDENTIFICATION</scope>
    <source>
        <tissue evidence="4">Testes</tissue>
    </source>
</reference>
<evidence type="ECO:0000313" key="3">
    <source>
        <dbReference type="Proteomes" id="UP000694865"/>
    </source>
</evidence>
<dbReference type="RefSeq" id="XP_006819363.1">
    <property type="nucleotide sequence ID" value="XM_006819300.1"/>
</dbReference>
<dbReference type="PANTHER" id="PTHR37412">
    <property type="entry name" value="C2 DOMAIN-CONTAINING PROTEIN 5"/>
    <property type="match status" value="1"/>
</dbReference>
<gene>
    <name evidence="4" type="primary">LOC102803198</name>
</gene>
<organism evidence="3 4">
    <name type="scientific">Saccoglossus kowalevskii</name>
    <name type="common">Acorn worm</name>
    <dbReference type="NCBI Taxonomy" id="10224"/>
    <lineage>
        <taxon>Eukaryota</taxon>
        <taxon>Metazoa</taxon>
        <taxon>Hemichordata</taxon>
        <taxon>Enteropneusta</taxon>
        <taxon>Harrimaniidae</taxon>
        <taxon>Saccoglossus</taxon>
    </lineage>
</organism>
<dbReference type="Proteomes" id="UP000694865">
    <property type="component" value="Unplaced"/>
</dbReference>
<evidence type="ECO:0000313" key="4">
    <source>
        <dbReference type="RefSeq" id="XP_006819363.1"/>
    </source>
</evidence>
<proteinExistence type="predicted"/>
<evidence type="ECO:0000259" key="2">
    <source>
        <dbReference type="Pfam" id="PF23025"/>
    </source>
</evidence>